<keyword evidence="5" id="KW-0472">Membrane</keyword>
<dbReference type="Pfam" id="PF01781">
    <property type="entry name" value="Ribosomal_L38e"/>
    <property type="match status" value="1"/>
</dbReference>
<evidence type="ECO:0000256" key="2">
    <source>
        <dbReference type="ARBA" id="ARBA00022980"/>
    </source>
</evidence>
<keyword evidence="3 4" id="KW-0687">Ribonucleoprotein</keyword>
<keyword evidence="8" id="KW-1185">Reference proteome</keyword>
<reference evidence="7 8" key="1">
    <citation type="submission" date="2020-10" db="EMBL/GenBank/DDBJ databases">
        <title>The Coptis chinensis genome and diversification of protoberbering-type alkaloids.</title>
        <authorList>
            <person name="Wang B."/>
            <person name="Shu S."/>
            <person name="Song C."/>
            <person name="Liu Y."/>
        </authorList>
    </citation>
    <scope>NUCLEOTIDE SEQUENCE [LARGE SCALE GENOMIC DNA]</scope>
    <source>
        <strain evidence="7">HL-2020</strain>
        <tissue evidence="7">Leaf</tissue>
    </source>
</reference>
<evidence type="ECO:0000313" key="7">
    <source>
        <dbReference type="EMBL" id="KAF9608065.1"/>
    </source>
</evidence>
<organism evidence="7 8">
    <name type="scientific">Coptis chinensis</name>
    <dbReference type="NCBI Taxonomy" id="261450"/>
    <lineage>
        <taxon>Eukaryota</taxon>
        <taxon>Viridiplantae</taxon>
        <taxon>Streptophyta</taxon>
        <taxon>Embryophyta</taxon>
        <taxon>Tracheophyta</taxon>
        <taxon>Spermatophyta</taxon>
        <taxon>Magnoliopsida</taxon>
        <taxon>Ranunculales</taxon>
        <taxon>Ranunculaceae</taxon>
        <taxon>Coptidoideae</taxon>
        <taxon>Coptis</taxon>
    </lineage>
</organism>
<dbReference type="Proteomes" id="UP000631114">
    <property type="component" value="Unassembled WGS sequence"/>
</dbReference>
<dbReference type="GO" id="GO:0022618">
    <property type="term" value="P:protein-RNA complex assembly"/>
    <property type="evidence" value="ECO:0007669"/>
    <property type="project" value="TreeGrafter"/>
</dbReference>
<dbReference type="PANTHER" id="PTHR10965">
    <property type="entry name" value="60S RIBOSOMAL PROTEIN L38"/>
    <property type="match status" value="1"/>
</dbReference>
<dbReference type="EMBL" id="JADFTS010000004">
    <property type="protein sequence ID" value="KAF9608065.1"/>
    <property type="molecule type" value="Genomic_DNA"/>
</dbReference>
<dbReference type="Gene3D" id="3.30.720.90">
    <property type="match status" value="1"/>
</dbReference>
<feature type="domain" description="DYW" evidence="6">
    <location>
        <begin position="149"/>
        <end position="181"/>
    </location>
</feature>
<dbReference type="AlphaFoldDB" id="A0A835LUL2"/>
<comment type="caution">
    <text evidence="7">The sequence shown here is derived from an EMBL/GenBank/DDBJ whole genome shotgun (WGS) entry which is preliminary data.</text>
</comment>
<evidence type="ECO:0000256" key="3">
    <source>
        <dbReference type="ARBA" id="ARBA00023274"/>
    </source>
</evidence>
<sequence length="194" mass="21602">MKNAKANLGDQGFLLTRRKDAQLVKIKKSKDAVKFKVCCSKYHYTLCVFHMEKADMLKQSILPGDGIFFSFGTSNLYAGVSFIREHKVRLGMVAGAASLALLVSGGVGAILGKAPVKSIILTWQVIGIQYIRGLAFIPWWYKKGVWKSVNYSNTVVGRKIIVRDNKFNHFGNGLCSCGDFWYDVENLKWAKAGV</sequence>
<accession>A0A835LUL2</accession>
<keyword evidence="5" id="KW-0812">Transmembrane</keyword>
<dbReference type="GO" id="GO:0022625">
    <property type="term" value="C:cytosolic large ribosomal subunit"/>
    <property type="evidence" value="ECO:0007669"/>
    <property type="project" value="TreeGrafter"/>
</dbReference>
<dbReference type="GO" id="GO:0003735">
    <property type="term" value="F:structural constituent of ribosome"/>
    <property type="evidence" value="ECO:0007669"/>
    <property type="project" value="InterPro"/>
</dbReference>
<evidence type="ECO:0000259" key="6">
    <source>
        <dbReference type="Pfam" id="PF14432"/>
    </source>
</evidence>
<feature type="transmembrane region" description="Helical" evidence="5">
    <location>
        <begin position="90"/>
        <end position="112"/>
    </location>
</feature>
<evidence type="ECO:0000256" key="5">
    <source>
        <dbReference type="SAM" id="Phobius"/>
    </source>
</evidence>
<keyword evidence="5" id="KW-1133">Transmembrane helix</keyword>
<comment type="similarity">
    <text evidence="1 4">Belongs to the eukaryotic ribosomal protein eL38 family.</text>
</comment>
<dbReference type="GO" id="GO:0008270">
    <property type="term" value="F:zinc ion binding"/>
    <property type="evidence" value="ECO:0007669"/>
    <property type="project" value="InterPro"/>
</dbReference>
<dbReference type="InterPro" id="IPR038464">
    <property type="entry name" value="Ribosomal_eL38_sf"/>
</dbReference>
<proteinExistence type="inferred from homology"/>
<dbReference type="OrthoDB" id="10258478at2759"/>
<dbReference type="GO" id="GO:0006412">
    <property type="term" value="P:translation"/>
    <property type="evidence" value="ECO:0007669"/>
    <property type="project" value="InterPro"/>
</dbReference>
<evidence type="ECO:0000256" key="1">
    <source>
        <dbReference type="ARBA" id="ARBA00007803"/>
    </source>
</evidence>
<keyword evidence="2 4" id="KW-0689">Ribosomal protein</keyword>
<dbReference type="PANTHER" id="PTHR10965:SF0">
    <property type="entry name" value="LARGE RIBOSOMAL SUBUNIT PROTEIN EL38"/>
    <property type="match status" value="1"/>
</dbReference>
<dbReference type="InterPro" id="IPR002675">
    <property type="entry name" value="Ribosomal_eL38"/>
</dbReference>
<dbReference type="Pfam" id="PF14432">
    <property type="entry name" value="DYW_deaminase"/>
    <property type="match status" value="1"/>
</dbReference>
<gene>
    <name evidence="7" type="ORF">IFM89_005980</name>
</gene>
<protein>
    <recommendedName>
        <fullName evidence="6">DYW domain-containing protein</fullName>
    </recommendedName>
</protein>
<dbReference type="InterPro" id="IPR032867">
    <property type="entry name" value="DYW_dom"/>
</dbReference>
<evidence type="ECO:0000256" key="4">
    <source>
        <dbReference type="RuleBase" id="RU003445"/>
    </source>
</evidence>
<name>A0A835LUL2_9MAGN</name>
<feature type="transmembrane region" description="Helical" evidence="5">
    <location>
        <begin position="118"/>
        <end position="141"/>
    </location>
</feature>
<evidence type="ECO:0000313" key="8">
    <source>
        <dbReference type="Proteomes" id="UP000631114"/>
    </source>
</evidence>